<dbReference type="EMBL" id="FN657299">
    <property type="protein sequence ID" value="CBY42583.1"/>
    <property type="molecule type" value="Genomic_DNA"/>
</dbReference>
<protein>
    <submittedName>
        <fullName evidence="1">Uncharacterized protein</fullName>
    </submittedName>
</protein>
<dbReference type="Proteomes" id="UP000011014">
    <property type="component" value="Unassembled WGS sequence"/>
</dbReference>
<feature type="non-terminal residue" evidence="1">
    <location>
        <position position="1"/>
    </location>
</feature>
<organism evidence="1">
    <name type="scientific">Oikopleura dioica</name>
    <name type="common">Tunicate</name>
    <dbReference type="NCBI Taxonomy" id="34765"/>
    <lineage>
        <taxon>Eukaryota</taxon>
        <taxon>Metazoa</taxon>
        <taxon>Chordata</taxon>
        <taxon>Tunicata</taxon>
        <taxon>Appendicularia</taxon>
        <taxon>Copelata</taxon>
        <taxon>Oikopleuridae</taxon>
        <taxon>Oikopleura</taxon>
    </lineage>
</organism>
<name>E4Z4F5_OIKDI</name>
<dbReference type="AlphaFoldDB" id="E4Z4F5"/>
<evidence type="ECO:0000313" key="1">
    <source>
        <dbReference type="EMBL" id="CBY42583.1"/>
    </source>
</evidence>
<reference evidence="1" key="1">
    <citation type="journal article" date="2010" name="Science">
        <title>Plasticity of animal genome architecture unmasked by rapid evolution of a pelagic tunicate.</title>
        <authorList>
            <person name="Denoeud F."/>
            <person name="Henriet S."/>
            <person name="Mungpakdee S."/>
            <person name="Aury J.M."/>
            <person name="Da Silva C."/>
            <person name="Brinkmann H."/>
            <person name="Mikhaleva J."/>
            <person name="Olsen L.C."/>
            <person name="Jubin C."/>
            <person name="Canestro C."/>
            <person name="Bouquet J.M."/>
            <person name="Danks G."/>
            <person name="Poulain J."/>
            <person name="Campsteijn C."/>
            <person name="Adamski M."/>
            <person name="Cross I."/>
            <person name="Yadetie F."/>
            <person name="Muffato M."/>
            <person name="Louis A."/>
            <person name="Butcher S."/>
            <person name="Tsagkogeorga G."/>
            <person name="Konrad A."/>
            <person name="Singh S."/>
            <person name="Jensen M.F."/>
            <person name="Cong E.H."/>
            <person name="Eikeseth-Otteraa H."/>
            <person name="Noel B."/>
            <person name="Anthouard V."/>
            <person name="Porcel B.M."/>
            <person name="Kachouri-Lafond R."/>
            <person name="Nishino A."/>
            <person name="Ugolini M."/>
            <person name="Chourrout P."/>
            <person name="Nishida H."/>
            <person name="Aasland R."/>
            <person name="Huzurbazar S."/>
            <person name="Westhof E."/>
            <person name="Delsuc F."/>
            <person name="Lehrach H."/>
            <person name="Reinhardt R."/>
            <person name="Weissenbach J."/>
            <person name="Roy S.W."/>
            <person name="Artiguenave F."/>
            <person name="Postlethwait J.H."/>
            <person name="Manak J.R."/>
            <person name="Thompson E.M."/>
            <person name="Jaillon O."/>
            <person name="Du Pasquier L."/>
            <person name="Boudinot P."/>
            <person name="Liberles D.A."/>
            <person name="Volff J.N."/>
            <person name="Philippe H."/>
            <person name="Lenhard B."/>
            <person name="Roest Crollius H."/>
            <person name="Wincker P."/>
            <person name="Chourrout D."/>
        </authorList>
    </citation>
    <scope>NUCLEOTIDE SEQUENCE [LARGE SCALE GENOMIC DNA]</scope>
</reference>
<accession>E4Z4F5</accession>
<proteinExistence type="predicted"/>
<gene>
    <name evidence="1" type="ORF">GSOID_T00026286001</name>
</gene>
<sequence>GNRKVWKQHPRGLARHSFASLHDTQRAYTLSRDLSRESFASYSGKGYFFIYYASSYQKITFLGQMIPNYGLYQNPNFQNELMSKSMSRMDSYDPGDLSESAMSSASSHFTKIFQPPKSKPPPPPMPFADRTIYVHVKNEKELEPEKTEKVSIFGQRVVISNGAKKAISNASRTVSMESGYEQGAVPMPLPTGQEVAAIWASNMQYPSAPAVKYKHELQDSYAKISQSEFTKKQKIGKKEILAVLDLPGLTATEIDAQQSRRKSRRSKKDLIIKPINITVEKTCTLAQDL</sequence>